<keyword evidence="5" id="KW-1185">Reference proteome</keyword>
<dbReference type="InterPro" id="IPR032466">
    <property type="entry name" value="Metal_Hydrolase"/>
</dbReference>
<feature type="region of interest" description="Disordered" evidence="2">
    <location>
        <begin position="341"/>
        <end position="362"/>
    </location>
</feature>
<dbReference type="PANTHER" id="PTHR21240:SF30">
    <property type="entry name" value="AMIDOHYDROLASE-RELATED DOMAIN-CONTAINING PROTEIN-RELATED"/>
    <property type="match status" value="1"/>
</dbReference>
<name>A0ABV2WTV6_9NOCA</name>
<dbReference type="Proteomes" id="UP001550628">
    <property type="component" value="Unassembled WGS sequence"/>
</dbReference>
<sequence>MPQPIGRPERIVTVEEHVLPGFLSEYLDGARNNLDAAYWTEAEHRLRDVGHERLAAMDAHGVTVQVLSPTAPGIQIEPDPAKATRLAARTNDWLAEVVASAPDRFAGFATVALQDPAAAVRELRRAIGELGLVGVLINGHTCGSYLDEPQYREFLEAVAGLGVPLYLHPANAPDAAAWTAGHPQLRGPLFGWGVETAAHFLRLLCAGVFDRPATSELTVILGHAGEGLLAAPSRLDSRWQVANAQRHGLRLDHPPSHYLRTNLFVTTSGVTDPLAFWAAVSGAGAGRVAVALDYPMEEMGPQLTALRARWRVDELGVAADDDLLERVAWRNISELLGLTPAAPRPAPATAVPAAPNGAPVPR</sequence>
<dbReference type="InterPro" id="IPR032465">
    <property type="entry name" value="ACMSD"/>
</dbReference>
<reference evidence="4 5" key="1">
    <citation type="submission" date="2024-06" db="EMBL/GenBank/DDBJ databases">
        <title>The Natural Products Discovery Center: Release of the First 8490 Sequenced Strains for Exploring Actinobacteria Biosynthetic Diversity.</title>
        <authorList>
            <person name="Kalkreuter E."/>
            <person name="Kautsar S.A."/>
            <person name="Yang D."/>
            <person name="Bader C.D."/>
            <person name="Teijaro C.N."/>
            <person name="Fluegel L."/>
            <person name="Davis C.M."/>
            <person name="Simpson J.R."/>
            <person name="Lauterbach L."/>
            <person name="Steele A.D."/>
            <person name="Gui C."/>
            <person name="Meng S."/>
            <person name="Li G."/>
            <person name="Viehrig K."/>
            <person name="Ye F."/>
            <person name="Su P."/>
            <person name="Kiefer A.F."/>
            <person name="Nichols A."/>
            <person name="Cepeda A.J."/>
            <person name="Yan W."/>
            <person name="Fan B."/>
            <person name="Jiang Y."/>
            <person name="Adhikari A."/>
            <person name="Zheng C.-J."/>
            <person name="Schuster L."/>
            <person name="Cowan T.M."/>
            <person name="Smanski M.J."/>
            <person name="Chevrette M.G."/>
            <person name="De Carvalho L.P.S."/>
            <person name="Shen B."/>
        </authorList>
    </citation>
    <scope>NUCLEOTIDE SEQUENCE [LARGE SCALE GENOMIC DNA]</scope>
    <source>
        <strain evidence="4 5">NPDC019708</strain>
    </source>
</reference>
<gene>
    <name evidence="4" type="ORF">ABZ510_20915</name>
</gene>
<dbReference type="RefSeq" id="WP_051714924.1">
    <property type="nucleotide sequence ID" value="NZ_JBEXYG010000005.1"/>
</dbReference>
<proteinExistence type="predicted"/>
<dbReference type="EMBL" id="JBEYBF010000014">
    <property type="protein sequence ID" value="MEU1954314.1"/>
    <property type="molecule type" value="Genomic_DNA"/>
</dbReference>
<dbReference type="GeneID" id="96244024"/>
<comment type="caution">
    <text evidence="4">The sequence shown here is derived from an EMBL/GenBank/DDBJ whole genome shotgun (WGS) entry which is preliminary data.</text>
</comment>
<protein>
    <submittedName>
        <fullName evidence="4">Amidohydrolase family protein</fullName>
    </submittedName>
</protein>
<dbReference type="Pfam" id="PF04909">
    <property type="entry name" value="Amidohydro_2"/>
    <property type="match status" value="1"/>
</dbReference>
<feature type="domain" description="Amidohydrolase-related" evidence="3">
    <location>
        <begin position="51"/>
        <end position="338"/>
    </location>
</feature>
<evidence type="ECO:0000259" key="3">
    <source>
        <dbReference type="Pfam" id="PF04909"/>
    </source>
</evidence>
<dbReference type="SUPFAM" id="SSF51556">
    <property type="entry name" value="Metallo-dependent hydrolases"/>
    <property type="match status" value="1"/>
</dbReference>
<keyword evidence="1" id="KW-0456">Lyase</keyword>
<dbReference type="Gene3D" id="3.20.20.140">
    <property type="entry name" value="Metal-dependent hydrolases"/>
    <property type="match status" value="1"/>
</dbReference>
<evidence type="ECO:0000256" key="2">
    <source>
        <dbReference type="SAM" id="MobiDB-lite"/>
    </source>
</evidence>
<dbReference type="PANTHER" id="PTHR21240">
    <property type="entry name" value="2-AMINO-3-CARBOXYLMUCONATE-6-SEMIALDEHYDE DECARBOXYLASE"/>
    <property type="match status" value="1"/>
</dbReference>
<evidence type="ECO:0000313" key="5">
    <source>
        <dbReference type="Proteomes" id="UP001550628"/>
    </source>
</evidence>
<accession>A0ABV2WTV6</accession>
<dbReference type="InterPro" id="IPR006680">
    <property type="entry name" value="Amidohydro-rel"/>
</dbReference>
<evidence type="ECO:0000313" key="4">
    <source>
        <dbReference type="EMBL" id="MEU1954314.1"/>
    </source>
</evidence>
<evidence type="ECO:0000256" key="1">
    <source>
        <dbReference type="ARBA" id="ARBA00023239"/>
    </source>
</evidence>
<organism evidence="4 5">
    <name type="scientific">Nocardia rhamnosiphila</name>
    <dbReference type="NCBI Taxonomy" id="426716"/>
    <lineage>
        <taxon>Bacteria</taxon>
        <taxon>Bacillati</taxon>
        <taxon>Actinomycetota</taxon>
        <taxon>Actinomycetes</taxon>
        <taxon>Mycobacteriales</taxon>
        <taxon>Nocardiaceae</taxon>
        <taxon>Nocardia</taxon>
    </lineage>
</organism>